<evidence type="ECO:0000259" key="1">
    <source>
        <dbReference type="Pfam" id="PF04200"/>
    </source>
</evidence>
<protein>
    <recommendedName>
        <fullName evidence="1">Lipoprotein-associated type-17 domain-containing protein</fullName>
    </recommendedName>
</protein>
<accession>A0A448ZZ03</accession>
<sequence length="951" mass="110406">MFFYYRNILYNLKIENKIDLETKKIKKIPFSAYEFEKEWNEQALKLNSPVFEEYFDLITNHKDLKNQLNNATISLISVDLNEIKFKITLQRTFGKTISKEFTIRGFKEIDKAEEIKKIYEFADKLKAEIDVLDKNKFASEVKTSDLTSPSLPNWRDYIIEYTLNPNDKTGQLKLKAKISLKKEPSITTSFEKTIIGFKLDQLDPLATLWFMPKSEVNGLKDVNTIKQAVDNVSDKKTKLKEYGLFDETNLRGANYTVTKLELIAANNIEQLKLTYELTKKVIVGRDEKGNDILEDNTPLVKTITISFTNAIKATYKKLMQAHLASISTKIASHEGYNHNKLASQFAENDWKIAPLGDKNEYGVTLTNIQTSDVERKVKLTYTIETKKLSTGNNVKFTKEYTLDGFNEDVPKNVASFTRKESAEVSVLNFNNFYYRNNSKSLELVTASYDGASDGWQLDQSSIIATSLENNIIKFSYKLYKSVKTFSGIKEITKDFEISIDFEGIVDKNTEKERILQVYYNNGFNISYEGAKPMIDRVNIDKFKLDNKSDWKYYRVSFDEHLVNYNYLQGYLFVKANIRDKKNDSNLCVTNDTKIDGFKPYDYEGNNPIKQWNNFSSLITNDDKLYSTNFVISKYFKTLTSEGIINSLKSILKNNGEFDPTFNYEFLKGENNTFINEYSSGTLTFLKLKIKRDIPAATSYFDTTKSEWAKEISPTLDFVSLFRNNLERNYQSIFSALTIDANKFLTLNSSSFASNMTYNSISDSMNFGDVQLSPSNYYSTLKYEWELYPNDYTGKLIYRFRFKPGYNSNKPFTDWKQFNLEVGYKYVPTHKYNVTTTMSIHKDADAYQLGLDLLKLKNQTISVSDLSTKYKIRTNIYAPGNYEKESNWYTWPNLTFTIIDAENYLDADNKWQIRIKFKFRHRVYNYNGIQSGKHYGIGESNEISTEIYRHND</sequence>
<reference evidence="2" key="1">
    <citation type="submission" date="2019-01" db="EMBL/GenBank/DDBJ databases">
        <authorList>
            <consortium name="Pathogen Informatics"/>
        </authorList>
    </citation>
    <scope>NUCLEOTIDE SEQUENCE [LARGE SCALE GENOMIC DNA]</scope>
    <source>
        <strain evidence="2">NCTC10113</strain>
    </source>
</reference>
<dbReference type="Pfam" id="PF04200">
    <property type="entry name" value="Lipoprotein_17"/>
    <property type="match status" value="2"/>
</dbReference>
<keyword evidence="2" id="KW-0614">Plasmid</keyword>
<gene>
    <name evidence="2" type="ORF">NCTC10113_01411</name>
</gene>
<feature type="domain" description="Lipoprotein-associated type-17" evidence="1">
    <location>
        <begin position="115"/>
        <end position="198"/>
    </location>
</feature>
<proteinExistence type="predicted"/>
<evidence type="ECO:0000313" key="2">
    <source>
        <dbReference type="EMBL" id="VEU56502.1"/>
    </source>
</evidence>
<dbReference type="AlphaFoldDB" id="A0A448ZZ03"/>
<dbReference type="InterPro" id="IPR007326">
    <property type="entry name" value="Lipoprotein-assoc_dom"/>
</dbReference>
<name>A0A448ZZ03_METSV</name>
<organism evidence="2">
    <name type="scientific">Metamycoplasma salivarium</name>
    <name type="common">Mycoplasma salivarium</name>
    <dbReference type="NCBI Taxonomy" id="2124"/>
    <lineage>
        <taxon>Bacteria</taxon>
        <taxon>Bacillati</taxon>
        <taxon>Mycoplasmatota</taxon>
        <taxon>Mycoplasmoidales</taxon>
        <taxon>Metamycoplasmataceae</taxon>
        <taxon>Metamycoplasma</taxon>
    </lineage>
</organism>
<dbReference type="EMBL" id="LR214939">
    <property type="protein sequence ID" value="VEU56502.1"/>
    <property type="molecule type" value="Genomic_DNA"/>
</dbReference>
<feature type="domain" description="Lipoprotein-associated type-17" evidence="1">
    <location>
        <begin position="323"/>
        <end position="406"/>
    </location>
</feature>
<geneLocation type="plasmid" evidence="2">
    <name>2</name>
</geneLocation>
<dbReference type="RefSeq" id="WP_024544295.1">
    <property type="nucleotide sequence ID" value="NZ_LR214938.2"/>
</dbReference>